<proteinExistence type="predicted"/>
<dbReference type="EMBL" id="CP146203">
    <property type="protein sequence ID" value="XBH21598.1"/>
    <property type="molecule type" value="Genomic_DNA"/>
</dbReference>
<feature type="compositionally biased region" description="Basic residues" evidence="1">
    <location>
        <begin position="322"/>
        <end position="334"/>
    </location>
</feature>
<gene>
    <name evidence="2" type="ORF">V5R04_15540</name>
</gene>
<feature type="compositionally biased region" description="Polar residues" evidence="1">
    <location>
        <begin position="308"/>
        <end position="320"/>
    </location>
</feature>
<evidence type="ECO:0000256" key="1">
    <source>
        <dbReference type="SAM" id="MobiDB-lite"/>
    </source>
</evidence>
<feature type="region of interest" description="Disordered" evidence="1">
    <location>
        <begin position="222"/>
        <end position="334"/>
    </location>
</feature>
<feature type="compositionally biased region" description="Polar residues" evidence="1">
    <location>
        <begin position="271"/>
        <end position="281"/>
    </location>
</feature>
<sequence length="334" mass="35982">MAWMKVGDNAATYPPLLSVAGMPGADERTVNEVFGFVFRAASQSAAHSTDYIVEMGTLHMLGFGGATRLIELCERACIMTEVILENGLKAYKIVADPEFINIRLRAEIEWERQQRNDTRDPGLTIPVRLRDGDNCRWCGVLVHWRGKGTARSGEYDHQNPGEAGTVATMFVCCRGCNAGRGANREAWDDTHTRRPAPKHPLYGRWTADLLQKNGYPEIEANISSDEDQPQTGGATAAAPVQRQADPIATEVNGAPDDLSPPVSPPEVISKSLKQSDNTSIAGSGRDGTKRVDTGRGSAGSKRGGSTHGGTTWPSAGNPSAGSKRRRGKRGGRRS</sequence>
<protein>
    <recommendedName>
        <fullName evidence="3">HNH endonuclease</fullName>
    </recommendedName>
</protein>
<dbReference type="AlphaFoldDB" id="A0AAU7DXB9"/>
<organism evidence="2">
    <name type="scientific">Jonesiaceae bacterium BS-20</name>
    <dbReference type="NCBI Taxonomy" id="3120821"/>
    <lineage>
        <taxon>Bacteria</taxon>
        <taxon>Bacillati</taxon>
        <taxon>Actinomycetota</taxon>
        <taxon>Actinomycetes</taxon>
        <taxon>Micrococcales</taxon>
        <taxon>Jonesiaceae</taxon>
    </lineage>
</organism>
<reference evidence="2" key="1">
    <citation type="submission" date="2024-02" db="EMBL/GenBank/DDBJ databases">
        <title>Tomenella chthoni gen. nov. sp. nov., a member of the family Jonesiaceae isolated from bat guano.</title>
        <authorList>
            <person name="Miller S.L."/>
            <person name="King J."/>
            <person name="Sankaranarayanan K."/>
            <person name="Lawson P.A."/>
        </authorList>
    </citation>
    <scope>NUCLEOTIDE SEQUENCE</scope>
    <source>
        <strain evidence="2">BS-20</strain>
    </source>
</reference>
<evidence type="ECO:0000313" key="2">
    <source>
        <dbReference type="EMBL" id="XBH21598.1"/>
    </source>
</evidence>
<accession>A0AAU7DXB9</accession>
<name>A0AAU7DXB9_9MICO</name>
<evidence type="ECO:0008006" key="3">
    <source>
        <dbReference type="Google" id="ProtNLM"/>
    </source>
</evidence>